<keyword evidence="1" id="KW-1133">Transmembrane helix</keyword>
<keyword evidence="1" id="KW-0812">Transmembrane</keyword>
<sequence>MVRAIRVALCCLLVASLAWSVVPSSAAPPPRPLCDACGESFEATAESEGVSLSVERSTATLTVHENGSATWVVRNRLAESEGVERLRANAGLRSDVADRAMWDTEFLGANVSSAGVLTARYREPGFAERSVGGVLRSGAFTEAYGYRNIDGLGADRLVVVAPDGMRAGRTLPGATVSADGRRTTLTEFDGGGFVTFVPADTALGPVSSALAVWSLLGPVVGTNLLLYAVLPASVFGLLVAALGSGVSRFGPDRPLVGDTVGLTLAVLGVLVASLALLGGGLSLFGGATPPAFGAGLTAVALGASLSRKSVRDRATYRRLVAGAAFGVLLAAGATLAGALAFGHGVTRSLFTGLPALIPVFALFPAGYAFGRGNRRLAVATATAGLVFSVLPFVSFVSPTARFGQFVALFGTTYAVVVALAGTPLLVAGMSLAASSSTAETPTPPTPK</sequence>
<evidence type="ECO:0000313" key="2">
    <source>
        <dbReference type="EMBL" id="MFC4825160.1"/>
    </source>
</evidence>
<dbReference type="AlphaFoldDB" id="A0ABD5Q3L1"/>
<protein>
    <submittedName>
        <fullName evidence="2">Uncharacterized protein</fullName>
    </submittedName>
</protein>
<evidence type="ECO:0000313" key="3">
    <source>
        <dbReference type="Proteomes" id="UP001595945"/>
    </source>
</evidence>
<dbReference type="Proteomes" id="UP001595945">
    <property type="component" value="Unassembled WGS sequence"/>
</dbReference>
<feature type="transmembrane region" description="Helical" evidence="1">
    <location>
        <begin position="255"/>
        <end position="277"/>
    </location>
</feature>
<feature type="transmembrane region" description="Helical" evidence="1">
    <location>
        <begin position="348"/>
        <end position="369"/>
    </location>
</feature>
<feature type="transmembrane region" description="Helical" evidence="1">
    <location>
        <begin position="376"/>
        <end position="396"/>
    </location>
</feature>
<feature type="transmembrane region" description="Helical" evidence="1">
    <location>
        <begin position="224"/>
        <end position="243"/>
    </location>
</feature>
<evidence type="ECO:0000256" key="1">
    <source>
        <dbReference type="SAM" id="Phobius"/>
    </source>
</evidence>
<gene>
    <name evidence="2" type="ORF">ACFO9K_12920</name>
</gene>
<proteinExistence type="predicted"/>
<organism evidence="2 3">
    <name type="scientific">Halorussus aquaticus</name>
    <dbReference type="NCBI Taxonomy" id="2953748"/>
    <lineage>
        <taxon>Archaea</taxon>
        <taxon>Methanobacteriati</taxon>
        <taxon>Methanobacteriota</taxon>
        <taxon>Stenosarchaea group</taxon>
        <taxon>Halobacteria</taxon>
        <taxon>Halobacteriales</taxon>
        <taxon>Haladaptataceae</taxon>
        <taxon>Halorussus</taxon>
    </lineage>
</organism>
<feature type="transmembrane region" description="Helical" evidence="1">
    <location>
        <begin position="289"/>
        <end position="307"/>
    </location>
</feature>
<keyword evidence="1" id="KW-0472">Membrane</keyword>
<name>A0ABD5Q3L1_9EURY</name>
<keyword evidence="3" id="KW-1185">Reference proteome</keyword>
<accession>A0ABD5Q3L1</accession>
<feature type="transmembrane region" description="Helical" evidence="1">
    <location>
        <begin position="319"/>
        <end position="342"/>
    </location>
</feature>
<dbReference type="RefSeq" id="WP_254269143.1">
    <property type="nucleotide sequence ID" value="NZ_CP100400.1"/>
</dbReference>
<reference evidence="2 3" key="1">
    <citation type="journal article" date="2019" name="Int. J. Syst. Evol. Microbiol.">
        <title>The Global Catalogue of Microorganisms (GCM) 10K type strain sequencing project: providing services to taxonomists for standard genome sequencing and annotation.</title>
        <authorList>
            <consortium name="The Broad Institute Genomics Platform"/>
            <consortium name="The Broad Institute Genome Sequencing Center for Infectious Disease"/>
            <person name="Wu L."/>
            <person name="Ma J."/>
        </authorList>
    </citation>
    <scope>NUCLEOTIDE SEQUENCE [LARGE SCALE GENOMIC DNA]</scope>
    <source>
        <strain evidence="2 3">XZYJ18</strain>
    </source>
</reference>
<feature type="transmembrane region" description="Helical" evidence="1">
    <location>
        <begin position="402"/>
        <end position="426"/>
    </location>
</feature>
<comment type="caution">
    <text evidence="2">The sequence shown here is derived from an EMBL/GenBank/DDBJ whole genome shotgun (WGS) entry which is preliminary data.</text>
</comment>
<dbReference type="GeneID" id="73044130"/>
<dbReference type="EMBL" id="JBHSHT010000002">
    <property type="protein sequence ID" value="MFC4825160.1"/>
    <property type="molecule type" value="Genomic_DNA"/>
</dbReference>